<accession>A0ABP3GM02</accession>
<evidence type="ECO:0000313" key="4">
    <source>
        <dbReference type="Proteomes" id="UP001501822"/>
    </source>
</evidence>
<dbReference type="Gene3D" id="3.40.50.1820">
    <property type="entry name" value="alpha/beta hydrolase"/>
    <property type="match status" value="1"/>
</dbReference>
<sequence length="313" mass="34748">MNPPDESIVQIDGPWRHRSVSAGGTRFHVVELGEGPLVLLLHGFPQFWWSWHHQLTSLAEAGFRAAAVDLRGYGGSDKPPRGYDLITLARDAAGLIRALGEASATVVGHDWGGLLAWTMGVYQPRVVQRLVVVSAPHPLRIRTAMATDLRGQAWAARHTFGFQLPVGPERLLLRDDAAQVGRMLRAWAAPGWPDSGSERLYRSAFQIPGVAHCALEYHRWAVRSVLRPDGLRYARRMRTPIRVPTLQLHGSLDPCVLPRSAQGTGRYVEAPYRWRLIEGVGHFPQEEGPDAFDAELFPWLAEPRPASQGHRSG</sequence>
<dbReference type="InterPro" id="IPR000073">
    <property type="entry name" value="AB_hydrolase_1"/>
</dbReference>
<keyword evidence="4" id="KW-1185">Reference proteome</keyword>
<gene>
    <name evidence="3" type="ORF">GCM10010151_40170</name>
</gene>
<dbReference type="GO" id="GO:0016787">
    <property type="term" value="F:hydrolase activity"/>
    <property type="evidence" value="ECO:0007669"/>
    <property type="project" value="UniProtKB-KW"/>
</dbReference>
<dbReference type="Pfam" id="PF00561">
    <property type="entry name" value="Abhydrolase_1"/>
    <property type="match status" value="1"/>
</dbReference>
<dbReference type="Proteomes" id="UP001501822">
    <property type="component" value="Unassembled WGS sequence"/>
</dbReference>
<evidence type="ECO:0000259" key="2">
    <source>
        <dbReference type="Pfam" id="PF00561"/>
    </source>
</evidence>
<dbReference type="PRINTS" id="PR00111">
    <property type="entry name" value="ABHYDROLASE"/>
</dbReference>
<dbReference type="InterPro" id="IPR029058">
    <property type="entry name" value="AB_hydrolase_fold"/>
</dbReference>
<feature type="domain" description="AB hydrolase-1" evidence="2">
    <location>
        <begin position="36"/>
        <end position="289"/>
    </location>
</feature>
<evidence type="ECO:0000313" key="3">
    <source>
        <dbReference type="EMBL" id="GAA0346483.1"/>
    </source>
</evidence>
<dbReference type="PANTHER" id="PTHR43329">
    <property type="entry name" value="EPOXIDE HYDROLASE"/>
    <property type="match status" value="1"/>
</dbReference>
<dbReference type="EMBL" id="BAAABM010000037">
    <property type="protein sequence ID" value="GAA0346483.1"/>
    <property type="molecule type" value="Genomic_DNA"/>
</dbReference>
<reference evidence="4" key="1">
    <citation type="journal article" date="2019" name="Int. J. Syst. Evol. Microbiol.">
        <title>The Global Catalogue of Microorganisms (GCM) 10K type strain sequencing project: providing services to taxonomists for standard genome sequencing and annotation.</title>
        <authorList>
            <consortium name="The Broad Institute Genomics Platform"/>
            <consortium name="The Broad Institute Genome Sequencing Center for Infectious Disease"/>
            <person name="Wu L."/>
            <person name="Ma J."/>
        </authorList>
    </citation>
    <scope>NUCLEOTIDE SEQUENCE [LARGE SCALE GENOMIC DNA]</scope>
    <source>
        <strain evidence="4">JCM 3146</strain>
    </source>
</reference>
<comment type="caution">
    <text evidence="3">The sequence shown here is derived from an EMBL/GenBank/DDBJ whole genome shotgun (WGS) entry which is preliminary data.</text>
</comment>
<dbReference type="PRINTS" id="PR00412">
    <property type="entry name" value="EPOXHYDRLASE"/>
</dbReference>
<name>A0ABP3GM02_9ACTN</name>
<dbReference type="SUPFAM" id="SSF53474">
    <property type="entry name" value="alpha/beta-Hydrolases"/>
    <property type="match status" value="1"/>
</dbReference>
<dbReference type="RefSeq" id="WP_252800987.1">
    <property type="nucleotide sequence ID" value="NZ_BAAABM010000037.1"/>
</dbReference>
<protein>
    <submittedName>
        <fullName evidence="3">Alpha/beta hydrolase</fullName>
    </submittedName>
</protein>
<proteinExistence type="predicted"/>
<dbReference type="InterPro" id="IPR000639">
    <property type="entry name" value="Epox_hydrolase-like"/>
</dbReference>
<evidence type="ECO:0000256" key="1">
    <source>
        <dbReference type="ARBA" id="ARBA00022801"/>
    </source>
</evidence>
<keyword evidence="1 3" id="KW-0378">Hydrolase</keyword>
<organism evidence="3 4">
    <name type="scientific">Actinoallomurus spadix</name>
    <dbReference type="NCBI Taxonomy" id="79912"/>
    <lineage>
        <taxon>Bacteria</taxon>
        <taxon>Bacillati</taxon>
        <taxon>Actinomycetota</taxon>
        <taxon>Actinomycetes</taxon>
        <taxon>Streptosporangiales</taxon>
        <taxon>Thermomonosporaceae</taxon>
        <taxon>Actinoallomurus</taxon>
    </lineage>
</organism>